<reference evidence="2 3" key="1">
    <citation type="submission" date="2020-03" db="EMBL/GenBank/DDBJ databases">
        <title>Genomic Encyclopedia of Type Strains, Phase IV (KMG-IV): sequencing the most valuable type-strain genomes for metagenomic binning, comparative biology and taxonomic classification.</title>
        <authorList>
            <person name="Goeker M."/>
        </authorList>
    </citation>
    <scope>NUCLEOTIDE SEQUENCE [LARGE SCALE GENOMIC DNA]</scope>
    <source>
        <strain evidence="2 3">DSM 102865</strain>
    </source>
</reference>
<dbReference type="PANTHER" id="PTHR38016:SF1">
    <property type="entry name" value="LIMITING CO2-INDUCIBLE PROTEIN B_C BETA CARBONYIC ANHYDRASE DOMAIN-CONTAINING PROTEIN"/>
    <property type="match status" value="1"/>
</dbReference>
<dbReference type="EMBL" id="JAASQJ010000003">
    <property type="protein sequence ID" value="NIJ53927.1"/>
    <property type="molecule type" value="Genomic_DNA"/>
</dbReference>
<accession>A0ABX0ULP8</accession>
<feature type="domain" description="Limiting CO2-inducible protein B/C beta carbonyic anhydrase" evidence="1">
    <location>
        <begin position="12"/>
        <end position="224"/>
    </location>
</feature>
<dbReference type="Proteomes" id="UP001179181">
    <property type="component" value="Unassembled WGS sequence"/>
</dbReference>
<sequence>MLEKVQKHFPNAVPSSDFVLNIYKSLTPYELTPDKIMLAHSICSDDVNAIEYPEEGRQMLGPFNMGGLNGYPFTGLTGMSAFAHHVPDEGAAMIFYAPHIGVSESGELGKIIRVGQEEESSCCGAAVLALSRLKNNEIVPGEKPADDYQQHCLQEFLYEQKDRVLNSPKPIKEATEVILEQSGQLIDRLIEKTSFSGKYLFVIGAVIINTDWHFGSFLELRRFEEWDIQTRKKIRDIQHYSITSQV</sequence>
<evidence type="ECO:0000313" key="3">
    <source>
        <dbReference type="Proteomes" id="UP001179181"/>
    </source>
</evidence>
<name>A0ABX0ULP8_9BACT</name>
<dbReference type="RefSeq" id="WP_167271559.1">
    <property type="nucleotide sequence ID" value="NZ_JAASQJ010000003.1"/>
</dbReference>
<proteinExistence type="predicted"/>
<dbReference type="InterPro" id="IPR040703">
    <property type="entry name" value="LCIB/C_CA"/>
</dbReference>
<dbReference type="Pfam" id="PF18599">
    <property type="entry name" value="LCIB_C_CA"/>
    <property type="match status" value="1"/>
</dbReference>
<comment type="caution">
    <text evidence="2">The sequence shown here is derived from an EMBL/GenBank/DDBJ whole genome shotgun (WGS) entry which is preliminary data.</text>
</comment>
<keyword evidence="3" id="KW-1185">Reference proteome</keyword>
<evidence type="ECO:0000259" key="1">
    <source>
        <dbReference type="Pfam" id="PF18599"/>
    </source>
</evidence>
<evidence type="ECO:0000313" key="2">
    <source>
        <dbReference type="EMBL" id="NIJ53927.1"/>
    </source>
</evidence>
<dbReference type="PANTHER" id="PTHR38016">
    <property type="entry name" value="UNNAMED PRODUCT"/>
    <property type="match status" value="1"/>
</dbReference>
<protein>
    <recommendedName>
        <fullName evidence="1">Limiting CO2-inducible protein B/C beta carbonyic anhydrase domain-containing protein</fullName>
    </recommendedName>
</protein>
<organism evidence="2 3">
    <name type="scientific">Dyadobacter arcticus</name>
    <dbReference type="NCBI Taxonomy" id="1078754"/>
    <lineage>
        <taxon>Bacteria</taxon>
        <taxon>Pseudomonadati</taxon>
        <taxon>Bacteroidota</taxon>
        <taxon>Cytophagia</taxon>
        <taxon>Cytophagales</taxon>
        <taxon>Spirosomataceae</taxon>
        <taxon>Dyadobacter</taxon>
    </lineage>
</organism>
<gene>
    <name evidence="2" type="ORF">FHS68_003109</name>
</gene>